<dbReference type="Gene3D" id="3.40.630.30">
    <property type="match status" value="1"/>
</dbReference>
<dbReference type="EMBL" id="CP015118">
    <property type="protein sequence ID" value="ARN21825.1"/>
    <property type="molecule type" value="Genomic_DNA"/>
</dbReference>
<feature type="domain" description="N-acetyltransferase" evidence="1">
    <location>
        <begin position="1"/>
        <end position="91"/>
    </location>
</feature>
<dbReference type="AlphaFoldDB" id="A0A1W6LC34"/>
<organism evidence="2 3">
    <name type="scientific">Piscinibacter gummiphilus</name>
    <dbReference type="NCBI Taxonomy" id="946333"/>
    <lineage>
        <taxon>Bacteria</taxon>
        <taxon>Pseudomonadati</taxon>
        <taxon>Pseudomonadota</taxon>
        <taxon>Betaproteobacteria</taxon>
        <taxon>Burkholderiales</taxon>
        <taxon>Sphaerotilaceae</taxon>
        <taxon>Piscinibacter</taxon>
    </lineage>
</organism>
<dbReference type="GO" id="GO:0016747">
    <property type="term" value="F:acyltransferase activity, transferring groups other than amino-acyl groups"/>
    <property type="evidence" value="ECO:0007669"/>
    <property type="project" value="InterPro"/>
</dbReference>
<protein>
    <recommendedName>
        <fullName evidence="1">N-acetyltransferase domain-containing protein</fullName>
    </recommendedName>
</protein>
<sequence>MVGVLATSQADGVSWIDQLYLLPGFVGKGLGALLLRHGLVSLARPVRLYSFQANAGARHFYERHGFCAVAFSDGSMNEERCPDVLYELAAGGEDAA</sequence>
<reference evidence="2 3" key="1">
    <citation type="submission" date="2016-04" db="EMBL/GenBank/DDBJ databases">
        <title>Complete genome sequence of natural rubber-degrading, novel Gram-negative bacterium, Rhizobacter gummiphilus strain NS21.</title>
        <authorList>
            <person name="Tabata M."/>
            <person name="Kasai D."/>
            <person name="Fukuda M."/>
        </authorList>
    </citation>
    <scope>NUCLEOTIDE SEQUENCE [LARGE SCALE GENOMIC DNA]</scope>
    <source>
        <strain evidence="2 3">NS21</strain>
    </source>
</reference>
<evidence type="ECO:0000313" key="3">
    <source>
        <dbReference type="Proteomes" id="UP000193427"/>
    </source>
</evidence>
<evidence type="ECO:0000259" key="1">
    <source>
        <dbReference type="PROSITE" id="PS51186"/>
    </source>
</evidence>
<dbReference type="InterPro" id="IPR016181">
    <property type="entry name" value="Acyl_CoA_acyltransferase"/>
</dbReference>
<dbReference type="InterPro" id="IPR000182">
    <property type="entry name" value="GNAT_dom"/>
</dbReference>
<name>A0A1W6LC34_9BURK</name>
<evidence type="ECO:0000313" key="2">
    <source>
        <dbReference type="EMBL" id="ARN21825.1"/>
    </source>
</evidence>
<dbReference type="Pfam" id="PF00583">
    <property type="entry name" value="Acetyltransf_1"/>
    <property type="match status" value="1"/>
</dbReference>
<dbReference type="PROSITE" id="PS51186">
    <property type="entry name" value="GNAT"/>
    <property type="match status" value="1"/>
</dbReference>
<keyword evidence="3" id="KW-1185">Reference proteome</keyword>
<dbReference type="Proteomes" id="UP000193427">
    <property type="component" value="Chromosome"/>
</dbReference>
<gene>
    <name evidence="2" type="ORF">A4W93_19055</name>
</gene>
<accession>A0A1W6LC34</accession>
<proteinExistence type="predicted"/>
<dbReference type="KEGG" id="rgu:A4W93_19055"/>
<dbReference type="STRING" id="946333.A4W93_19055"/>
<dbReference type="SUPFAM" id="SSF55729">
    <property type="entry name" value="Acyl-CoA N-acyltransferases (Nat)"/>
    <property type="match status" value="1"/>
</dbReference>